<dbReference type="Pfam" id="PF07883">
    <property type="entry name" value="Cupin_2"/>
    <property type="match status" value="1"/>
</dbReference>
<dbReference type="RefSeq" id="WP_179425808.1">
    <property type="nucleotide sequence ID" value="NZ_JACBZP010000001.1"/>
</dbReference>
<accession>A0A7Z0D168</accession>
<gene>
    <name evidence="2" type="ORF">BJY26_000749</name>
</gene>
<dbReference type="EMBL" id="JACBZP010000001">
    <property type="protein sequence ID" value="NYI66443.1"/>
    <property type="molecule type" value="Genomic_DNA"/>
</dbReference>
<evidence type="ECO:0000313" key="3">
    <source>
        <dbReference type="Proteomes" id="UP000539111"/>
    </source>
</evidence>
<dbReference type="InterPro" id="IPR013096">
    <property type="entry name" value="Cupin_2"/>
</dbReference>
<proteinExistence type="predicted"/>
<dbReference type="GO" id="GO:0051213">
    <property type="term" value="F:dioxygenase activity"/>
    <property type="evidence" value="ECO:0007669"/>
    <property type="project" value="UniProtKB-KW"/>
</dbReference>
<keyword evidence="2" id="KW-0560">Oxidoreductase</keyword>
<dbReference type="InterPro" id="IPR011051">
    <property type="entry name" value="RmlC_Cupin_sf"/>
</dbReference>
<dbReference type="SUPFAM" id="SSF51182">
    <property type="entry name" value="RmlC-like cupins"/>
    <property type="match status" value="1"/>
</dbReference>
<evidence type="ECO:0000313" key="2">
    <source>
        <dbReference type="EMBL" id="NYI66443.1"/>
    </source>
</evidence>
<keyword evidence="2" id="KW-0223">Dioxygenase</keyword>
<reference evidence="2 3" key="1">
    <citation type="submission" date="2020-07" db="EMBL/GenBank/DDBJ databases">
        <title>Sequencing the genomes of 1000 actinobacteria strains.</title>
        <authorList>
            <person name="Klenk H.-P."/>
        </authorList>
    </citation>
    <scope>NUCLEOTIDE SEQUENCE [LARGE SCALE GENOMIC DNA]</scope>
    <source>
        <strain evidence="2 3">DSM 26341</strain>
    </source>
</reference>
<dbReference type="CDD" id="cd02208">
    <property type="entry name" value="cupin_RmlC-like"/>
    <property type="match status" value="1"/>
</dbReference>
<dbReference type="AlphaFoldDB" id="A0A7Z0D168"/>
<comment type="caution">
    <text evidence="2">The sequence shown here is derived from an EMBL/GenBank/DDBJ whole genome shotgun (WGS) entry which is preliminary data.</text>
</comment>
<name>A0A7Z0D168_9MICO</name>
<feature type="domain" description="Cupin type-2" evidence="1">
    <location>
        <begin position="30"/>
        <end position="97"/>
    </location>
</feature>
<sequence length="117" mass="12242">MIRQPPAPDSPTVTVYFGDETESPDVGMVRVDVPAGAGMPTHKHSGSDVILTPISGFVRVVKGEESVDVHVGDAVYITRDEAVSLANPGTQPARLIVAAGPANFVAGIRAWPDPQRG</sequence>
<organism evidence="2 3">
    <name type="scientific">Spelaeicoccus albus</name>
    <dbReference type="NCBI Taxonomy" id="1280376"/>
    <lineage>
        <taxon>Bacteria</taxon>
        <taxon>Bacillati</taxon>
        <taxon>Actinomycetota</taxon>
        <taxon>Actinomycetes</taxon>
        <taxon>Micrococcales</taxon>
        <taxon>Brevibacteriaceae</taxon>
        <taxon>Spelaeicoccus</taxon>
    </lineage>
</organism>
<evidence type="ECO:0000259" key="1">
    <source>
        <dbReference type="Pfam" id="PF07883"/>
    </source>
</evidence>
<protein>
    <submittedName>
        <fullName evidence="2">Quercetin dioxygenase-like cupin family protein</fullName>
    </submittedName>
</protein>
<dbReference type="InterPro" id="IPR014710">
    <property type="entry name" value="RmlC-like_jellyroll"/>
</dbReference>
<dbReference type="Proteomes" id="UP000539111">
    <property type="component" value="Unassembled WGS sequence"/>
</dbReference>
<dbReference type="Gene3D" id="2.60.120.10">
    <property type="entry name" value="Jelly Rolls"/>
    <property type="match status" value="1"/>
</dbReference>
<keyword evidence="3" id="KW-1185">Reference proteome</keyword>